<dbReference type="EMBL" id="GECU01027837">
    <property type="protein sequence ID" value="JAS79869.1"/>
    <property type="molecule type" value="Transcribed_RNA"/>
</dbReference>
<dbReference type="GO" id="GO:0005930">
    <property type="term" value="C:axoneme"/>
    <property type="evidence" value="ECO:0007669"/>
    <property type="project" value="TreeGrafter"/>
</dbReference>
<organism evidence="2">
    <name type="scientific">Homalodisca liturata</name>
    <dbReference type="NCBI Taxonomy" id="320908"/>
    <lineage>
        <taxon>Eukaryota</taxon>
        <taxon>Metazoa</taxon>
        <taxon>Ecdysozoa</taxon>
        <taxon>Arthropoda</taxon>
        <taxon>Hexapoda</taxon>
        <taxon>Insecta</taxon>
        <taxon>Pterygota</taxon>
        <taxon>Neoptera</taxon>
        <taxon>Paraneoptera</taxon>
        <taxon>Hemiptera</taxon>
        <taxon>Auchenorrhyncha</taxon>
        <taxon>Membracoidea</taxon>
        <taxon>Cicadellidae</taxon>
        <taxon>Cicadellinae</taxon>
        <taxon>Proconiini</taxon>
        <taxon>Homalodisca</taxon>
    </lineage>
</organism>
<accession>A0A1B6HYX6</accession>
<proteinExistence type="predicted"/>
<evidence type="ECO:0000313" key="2">
    <source>
        <dbReference type="EMBL" id="JAS79869.1"/>
    </source>
</evidence>
<dbReference type="GO" id="GO:1905515">
    <property type="term" value="P:non-motile cilium assembly"/>
    <property type="evidence" value="ECO:0007669"/>
    <property type="project" value="InterPro"/>
</dbReference>
<dbReference type="PANTHER" id="PTHR20870">
    <property type="entry name" value="BARDET-BIEDL SYNDROME 1 PROTEIN"/>
    <property type="match status" value="1"/>
</dbReference>
<reference evidence="2" key="1">
    <citation type="submission" date="2015-11" db="EMBL/GenBank/DDBJ databases">
        <title>De novo transcriptome assembly of four potential Pierce s Disease insect vectors from Arizona vineyards.</title>
        <authorList>
            <person name="Tassone E.E."/>
        </authorList>
    </citation>
    <scope>NUCLEOTIDE SEQUENCE</scope>
</reference>
<dbReference type="AlphaFoldDB" id="A0A1B6HYX6"/>
<dbReference type="PANTHER" id="PTHR20870:SF0">
    <property type="entry name" value="BARDET-BIEDL SYNDROME 1 PROTEIN"/>
    <property type="match status" value="1"/>
</dbReference>
<dbReference type="InterPro" id="IPR028784">
    <property type="entry name" value="BBS1"/>
</dbReference>
<dbReference type="GO" id="GO:0005119">
    <property type="term" value="F:smoothened binding"/>
    <property type="evidence" value="ECO:0007669"/>
    <property type="project" value="TreeGrafter"/>
</dbReference>
<name>A0A1B6HYX6_9HEMI</name>
<dbReference type="GO" id="GO:0034464">
    <property type="term" value="C:BBSome"/>
    <property type="evidence" value="ECO:0007669"/>
    <property type="project" value="InterPro"/>
</dbReference>
<gene>
    <name evidence="2" type="ORF">g.57223</name>
</gene>
<evidence type="ECO:0000259" key="1">
    <source>
        <dbReference type="Pfam" id="PF23304"/>
    </source>
</evidence>
<sequence>AYVNALRNATVCQREALKLTAQVLGLGPKLKVQLFLENLATDYVPAGLAVTFTYDHNIYTIHSPHIPVPMLVPGLTCCLETLVTCHSAIVGQLTVLVFARRVLLSAIISMPPAAVLT</sequence>
<feature type="domain" description="Bardet-Biedl syndrome 1 protein GAE" evidence="1">
    <location>
        <begin position="17"/>
        <end position="113"/>
    </location>
</feature>
<feature type="non-terminal residue" evidence="2">
    <location>
        <position position="1"/>
    </location>
</feature>
<dbReference type="InterPro" id="IPR056419">
    <property type="entry name" value="GAE_BBS1"/>
</dbReference>
<dbReference type="Pfam" id="PF23304">
    <property type="entry name" value="GAE_BBS1"/>
    <property type="match status" value="1"/>
</dbReference>
<dbReference type="GO" id="GO:0005113">
    <property type="term" value="F:patched binding"/>
    <property type="evidence" value="ECO:0007669"/>
    <property type="project" value="TreeGrafter"/>
</dbReference>
<protein>
    <recommendedName>
        <fullName evidence="1">Bardet-Biedl syndrome 1 protein GAE domain-containing protein</fullName>
    </recommendedName>
</protein>
<dbReference type="GO" id="GO:0005813">
    <property type="term" value="C:centrosome"/>
    <property type="evidence" value="ECO:0007669"/>
    <property type="project" value="TreeGrafter"/>
</dbReference>
<dbReference type="GO" id="GO:0061512">
    <property type="term" value="P:protein localization to cilium"/>
    <property type="evidence" value="ECO:0007669"/>
    <property type="project" value="TreeGrafter"/>
</dbReference>